<gene>
    <name evidence="11" type="primary">clcA_15</name>
    <name evidence="11" type="ORF">GALL_362430</name>
</gene>
<dbReference type="InterPro" id="IPR050368">
    <property type="entry name" value="ClC-type_chloride_channel"/>
</dbReference>
<feature type="transmembrane region" description="Helical" evidence="10">
    <location>
        <begin position="322"/>
        <end position="345"/>
    </location>
</feature>
<evidence type="ECO:0000256" key="7">
    <source>
        <dbReference type="ARBA" id="ARBA00023173"/>
    </source>
</evidence>
<reference evidence="11" key="1">
    <citation type="submission" date="2016-10" db="EMBL/GenBank/DDBJ databases">
        <title>Sequence of Gallionella enrichment culture.</title>
        <authorList>
            <person name="Poehlein A."/>
            <person name="Muehling M."/>
            <person name="Daniel R."/>
        </authorList>
    </citation>
    <scope>NUCLEOTIDE SEQUENCE</scope>
</reference>
<comment type="caution">
    <text evidence="11">The sequence shown here is derived from an EMBL/GenBank/DDBJ whole genome shotgun (WGS) entry which is preliminary data.</text>
</comment>
<keyword evidence="2" id="KW-0813">Transport</keyword>
<dbReference type="PANTHER" id="PTHR43427">
    <property type="entry name" value="CHLORIDE CHANNEL PROTEIN CLC-E"/>
    <property type="match status" value="1"/>
</dbReference>
<dbReference type="InterPro" id="IPR014743">
    <property type="entry name" value="Cl-channel_core"/>
</dbReference>
<organism evidence="11">
    <name type="scientific">mine drainage metagenome</name>
    <dbReference type="NCBI Taxonomy" id="410659"/>
    <lineage>
        <taxon>unclassified sequences</taxon>
        <taxon>metagenomes</taxon>
        <taxon>ecological metagenomes</taxon>
    </lineage>
</organism>
<protein>
    <submittedName>
        <fullName evidence="11">H(+)/Cl(-) exchange transporter ClcA</fullName>
    </submittedName>
</protein>
<keyword evidence="8" id="KW-0868">Chloride</keyword>
<proteinExistence type="predicted"/>
<dbReference type="CDD" id="cd01034">
    <property type="entry name" value="EriC_like"/>
    <property type="match status" value="1"/>
</dbReference>
<dbReference type="PRINTS" id="PR00762">
    <property type="entry name" value="CLCHANNEL"/>
</dbReference>
<keyword evidence="7" id="KW-0869">Chloride channel</keyword>
<keyword evidence="6 10" id="KW-0472">Membrane</keyword>
<dbReference type="Gene3D" id="1.10.3080.10">
    <property type="entry name" value="Clc chloride channel"/>
    <property type="match status" value="1"/>
</dbReference>
<evidence type="ECO:0000256" key="8">
    <source>
        <dbReference type="ARBA" id="ARBA00023214"/>
    </source>
</evidence>
<keyword evidence="4 10" id="KW-1133">Transmembrane helix</keyword>
<evidence type="ECO:0000256" key="9">
    <source>
        <dbReference type="ARBA" id="ARBA00023303"/>
    </source>
</evidence>
<feature type="transmembrane region" description="Helical" evidence="10">
    <location>
        <begin position="280"/>
        <end position="302"/>
    </location>
</feature>
<evidence type="ECO:0000256" key="10">
    <source>
        <dbReference type="SAM" id="Phobius"/>
    </source>
</evidence>
<dbReference type="PANTHER" id="PTHR43427:SF6">
    <property type="entry name" value="CHLORIDE CHANNEL PROTEIN CLC-E"/>
    <property type="match status" value="1"/>
</dbReference>
<dbReference type="SUPFAM" id="SSF81340">
    <property type="entry name" value="Clc chloride channel"/>
    <property type="match status" value="1"/>
</dbReference>
<feature type="transmembrane region" description="Helical" evidence="10">
    <location>
        <begin position="21"/>
        <end position="41"/>
    </location>
</feature>
<sequence length="460" mass="49655">MHAHYRPAAILRLMPRHFRRSWLNYGVPWTGAVLVGLAAVYFAAWTNDALALFLRWIDGRIWLALLITPTLTAVGVWMTRRWFAGSEGSGIPQVIAALHGPADASRIRRLFGLRIIFGKIGLGLLGVTGGLTLGREGPTVHVGASIMYELRRLYPRVSLRMERMLLLAGSAAGLSGAFNTPLAGILFAIEELTRRFEVRTNRVLITSIVFSGLVSLALAGNYLYFGQITAPDIFPIGFVLPVVIAAALCGLAGAAFNLALLRQTRWIPARVFAWRDRSPLVWGAGLGLMVAAVGIATGGQTWGSGYEQARHLLMNQGEQVGWYYPIAKWASMVLSYITGVPGGLFSPSLSIGAGLGQWVSRMFGQYPQSALVAICMVGYLAAVTQSPLTSFVIVMEMINGGGLVIPLMATALISSRIANLFTPPLYEALARQKYFPVPSPVMAEGRRQGPAQAPSSGDSR</sequence>
<evidence type="ECO:0000256" key="5">
    <source>
        <dbReference type="ARBA" id="ARBA00023065"/>
    </source>
</evidence>
<evidence type="ECO:0000256" key="3">
    <source>
        <dbReference type="ARBA" id="ARBA00022692"/>
    </source>
</evidence>
<feature type="transmembrane region" description="Helical" evidence="10">
    <location>
        <begin position="111"/>
        <end position="133"/>
    </location>
</feature>
<name>A0A1J5QQ27_9ZZZZ</name>
<dbReference type="GO" id="GO:0005254">
    <property type="term" value="F:chloride channel activity"/>
    <property type="evidence" value="ECO:0007669"/>
    <property type="project" value="UniProtKB-KW"/>
</dbReference>
<feature type="transmembrane region" description="Helical" evidence="10">
    <location>
        <begin position="390"/>
        <end position="413"/>
    </location>
</feature>
<feature type="transmembrane region" description="Helical" evidence="10">
    <location>
        <begin position="164"/>
        <end position="189"/>
    </location>
</feature>
<dbReference type="GO" id="GO:0034707">
    <property type="term" value="C:chloride channel complex"/>
    <property type="evidence" value="ECO:0007669"/>
    <property type="project" value="UniProtKB-KW"/>
</dbReference>
<keyword evidence="5" id="KW-0406">Ion transport</keyword>
<dbReference type="Pfam" id="PF00654">
    <property type="entry name" value="Voltage_CLC"/>
    <property type="match status" value="1"/>
</dbReference>
<evidence type="ECO:0000256" key="4">
    <source>
        <dbReference type="ARBA" id="ARBA00022989"/>
    </source>
</evidence>
<comment type="subcellular location">
    <subcellularLocation>
        <location evidence="1">Membrane</location>
        <topology evidence="1">Multi-pass membrane protein</topology>
    </subcellularLocation>
</comment>
<dbReference type="InterPro" id="IPR001807">
    <property type="entry name" value="ClC"/>
</dbReference>
<dbReference type="EMBL" id="MLJW01000858">
    <property type="protein sequence ID" value="OIQ81983.1"/>
    <property type="molecule type" value="Genomic_DNA"/>
</dbReference>
<evidence type="ECO:0000256" key="1">
    <source>
        <dbReference type="ARBA" id="ARBA00004141"/>
    </source>
</evidence>
<evidence type="ECO:0000256" key="6">
    <source>
        <dbReference type="ARBA" id="ARBA00023136"/>
    </source>
</evidence>
<feature type="transmembrane region" description="Helical" evidence="10">
    <location>
        <begin position="201"/>
        <end position="224"/>
    </location>
</feature>
<evidence type="ECO:0000256" key="2">
    <source>
        <dbReference type="ARBA" id="ARBA00022448"/>
    </source>
</evidence>
<feature type="transmembrane region" description="Helical" evidence="10">
    <location>
        <begin position="236"/>
        <end position="260"/>
    </location>
</feature>
<keyword evidence="9" id="KW-0407">Ion channel</keyword>
<feature type="transmembrane region" description="Helical" evidence="10">
    <location>
        <begin position="366"/>
        <end position="384"/>
    </location>
</feature>
<evidence type="ECO:0000313" key="11">
    <source>
        <dbReference type="EMBL" id="OIQ81983.1"/>
    </source>
</evidence>
<feature type="transmembrane region" description="Helical" evidence="10">
    <location>
        <begin position="61"/>
        <end position="79"/>
    </location>
</feature>
<keyword evidence="3 10" id="KW-0812">Transmembrane</keyword>
<accession>A0A1J5QQ27</accession>
<dbReference type="AlphaFoldDB" id="A0A1J5QQ27"/>